<feature type="compositionally biased region" description="Low complexity" evidence="11">
    <location>
        <begin position="110"/>
        <end position="142"/>
    </location>
</feature>
<gene>
    <name evidence="13" type="ORF">BDY21DRAFT_166441</name>
</gene>
<sequence length="989" mass="110100">MPSDIRSFFGGKSSQVLHSSQEAKHLEKKDEKPTRKGRSRVIDDSEDDEPLVKPSPKKTAPKRTRAPSPEPGPEVKPDEFFGSKNKPKRTETRVMRTGPVVEITRENTKPSKTAPASKKSNGEQTSAKKSASAYGSKKATTSHTKHKGRDHSIDPDDSGEDIHAAEYKKNGAKDDDYEESDVSEDEIMPKSRGRGREAKLKRHGDDADDLVMEDVKPVAEKGIKKGRKRASVELEDDDDFEEAPKPKKGMKASPAKKTTPAKKKTKQDDAPESGDVQAIFESIPTIRPPTPAPSGETKKFQFGAHANAGPAPLSGSKEIPQGAENCLAGLTFVFTGLLDSLDREEGQNLVKRYGGKVTSAPSKKTSYVVLGNEAGPKKLHTIRQHGLKTINEDGLFELIRKMPQNGGDSKAGAAYEKQKQKEQEKIEEMAEEMRKQEEARKKGEREAAAKTPKQAGNASSQGKPSVQSKPPAPVADTRLWTVKYAPGRIQDICGNKGQVEKLQRWLQRFPKNQKTNFKMAGPDGSGVYRAVIIHGPPGIGKTTAAHLVAGLEGYDVVESNASDTRSKRLIEEGLRGVLSTTSLLGYFAGDGQKVDPNRKKLVLIMDEVDGMSAGDRGGVGAMAQICKKSHIPIILICNDRKLPKMKPFDYVTYDLPFRRPTVDQVRSRIMTIAFREGLKIPPNVINALIEGSNSDIRQVVNMVSTAKLDDEAMTFDKSKDMTKRWEKHVILKPWDITNKILRAETWSEASKMTLNDKIELYFNDHEFSYLMLQENYLHCQPMRANQFSGRERNLKSLELFDKAAESISDGDLVDRMIHGPQQHWSLMPTHAVFSFVRPASFAAGSMATYRTSFTQWLGKNSAQGKFMRYIKEIQSHMRLRSAADRHAVRQQYVPILWAMLIQRLQKEGKEAVPEIIDLMDSYFLTKEDWDAIMELGVGPLDQENVKIESQAKSAFTRAYVDFPCCFQRGSTDVLTFSLGIMPCPILFRS</sequence>
<comment type="subcellular location">
    <subcellularLocation>
        <location evidence="1 10">Nucleus</location>
    </subcellularLocation>
</comment>
<reference evidence="13" key="1">
    <citation type="journal article" date="2020" name="Stud. Mycol.">
        <title>101 Dothideomycetes genomes: a test case for predicting lifestyles and emergence of pathogens.</title>
        <authorList>
            <person name="Haridas S."/>
            <person name="Albert R."/>
            <person name="Binder M."/>
            <person name="Bloem J."/>
            <person name="Labutti K."/>
            <person name="Salamov A."/>
            <person name="Andreopoulos B."/>
            <person name="Baker S."/>
            <person name="Barry K."/>
            <person name="Bills G."/>
            <person name="Bluhm B."/>
            <person name="Cannon C."/>
            <person name="Castanera R."/>
            <person name="Culley D."/>
            <person name="Daum C."/>
            <person name="Ezra D."/>
            <person name="Gonzalez J."/>
            <person name="Henrissat B."/>
            <person name="Kuo A."/>
            <person name="Liang C."/>
            <person name="Lipzen A."/>
            <person name="Lutzoni F."/>
            <person name="Magnuson J."/>
            <person name="Mondo S."/>
            <person name="Nolan M."/>
            <person name="Ohm R."/>
            <person name="Pangilinan J."/>
            <person name="Park H.-J."/>
            <person name="Ramirez L."/>
            <person name="Alfaro M."/>
            <person name="Sun H."/>
            <person name="Tritt A."/>
            <person name="Yoshinaga Y."/>
            <person name="Zwiers L.-H."/>
            <person name="Turgeon B."/>
            <person name="Goodwin S."/>
            <person name="Spatafora J."/>
            <person name="Crous P."/>
            <person name="Grigoriev I."/>
        </authorList>
    </citation>
    <scope>NUCLEOTIDE SEQUENCE</scope>
    <source>
        <strain evidence="13">ATCC 16933</strain>
    </source>
</reference>
<dbReference type="OrthoDB" id="446168at2759"/>
<dbReference type="InterPro" id="IPR008921">
    <property type="entry name" value="DNA_pol3_clamp-load_cplx_C"/>
</dbReference>
<dbReference type="SMART" id="SM00382">
    <property type="entry name" value="AAA"/>
    <property type="match status" value="1"/>
</dbReference>
<comment type="similarity">
    <text evidence="2 10">Belongs to the activator 1 large subunit family.</text>
</comment>
<dbReference type="Gene3D" id="1.20.272.10">
    <property type="match status" value="1"/>
</dbReference>
<dbReference type="SUPFAM" id="SSF48019">
    <property type="entry name" value="post-AAA+ oligomerization domain-like"/>
    <property type="match status" value="1"/>
</dbReference>
<keyword evidence="9 10" id="KW-0539">Nucleus</keyword>
<feature type="compositionally biased region" description="Polar residues" evidence="11">
    <location>
        <begin position="454"/>
        <end position="468"/>
    </location>
</feature>
<evidence type="ECO:0000313" key="13">
    <source>
        <dbReference type="EMBL" id="KAF2460504.1"/>
    </source>
</evidence>
<keyword evidence="6 10" id="KW-0547">Nucleotide-binding</keyword>
<dbReference type="InterPro" id="IPR013725">
    <property type="entry name" value="DNA_replication_fac_RFC1_C"/>
</dbReference>
<evidence type="ECO:0000256" key="1">
    <source>
        <dbReference type="ARBA" id="ARBA00004123"/>
    </source>
</evidence>
<feature type="compositionally biased region" description="Basic and acidic residues" evidence="11">
    <location>
        <begin position="21"/>
        <end position="34"/>
    </location>
</feature>
<dbReference type="InterPro" id="IPR003593">
    <property type="entry name" value="AAA+_ATPase"/>
</dbReference>
<dbReference type="FunFam" id="3.40.50.300:FF:000395">
    <property type="entry name" value="Replication factor C subunit 1"/>
    <property type="match status" value="1"/>
</dbReference>
<dbReference type="EMBL" id="MU001673">
    <property type="protein sequence ID" value="KAF2460504.1"/>
    <property type="molecule type" value="Genomic_DNA"/>
</dbReference>
<dbReference type="CDD" id="cd17752">
    <property type="entry name" value="BRCT_RFC1"/>
    <property type="match status" value="1"/>
</dbReference>
<evidence type="ECO:0000256" key="11">
    <source>
        <dbReference type="SAM" id="MobiDB-lite"/>
    </source>
</evidence>
<dbReference type="PANTHER" id="PTHR23389:SF6">
    <property type="entry name" value="REPLICATION FACTOR C SUBUNIT 1"/>
    <property type="match status" value="1"/>
</dbReference>
<dbReference type="PROSITE" id="PS50172">
    <property type="entry name" value="BRCT"/>
    <property type="match status" value="1"/>
</dbReference>
<dbReference type="GO" id="GO:0005634">
    <property type="term" value="C:nucleus"/>
    <property type="evidence" value="ECO:0007669"/>
    <property type="project" value="UniProtKB-SubCell"/>
</dbReference>
<evidence type="ECO:0000256" key="2">
    <source>
        <dbReference type="ARBA" id="ARBA00006116"/>
    </source>
</evidence>
<dbReference type="Pfam" id="PF25361">
    <property type="entry name" value="AAA_lid_RFC1"/>
    <property type="match status" value="1"/>
</dbReference>
<feature type="domain" description="BRCT" evidence="12">
    <location>
        <begin position="322"/>
        <end position="401"/>
    </location>
</feature>
<evidence type="ECO:0000256" key="5">
    <source>
        <dbReference type="ARBA" id="ARBA00022705"/>
    </source>
</evidence>
<dbReference type="GO" id="GO:0003689">
    <property type="term" value="F:DNA clamp loader activity"/>
    <property type="evidence" value="ECO:0007669"/>
    <property type="project" value="UniProtKB-UniRule"/>
</dbReference>
<evidence type="ECO:0000313" key="14">
    <source>
        <dbReference type="Proteomes" id="UP000799766"/>
    </source>
</evidence>
<feature type="compositionally biased region" description="Basic and acidic residues" evidence="11">
    <location>
        <begin position="416"/>
        <end position="448"/>
    </location>
</feature>
<dbReference type="SUPFAM" id="SSF52540">
    <property type="entry name" value="P-loop containing nucleoside triphosphate hydrolases"/>
    <property type="match status" value="1"/>
</dbReference>
<evidence type="ECO:0000256" key="7">
    <source>
        <dbReference type="ARBA" id="ARBA00022840"/>
    </source>
</evidence>
<dbReference type="GO" id="GO:0006281">
    <property type="term" value="P:DNA repair"/>
    <property type="evidence" value="ECO:0007669"/>
    <property type="project" value="InterPro"/>
</dbReference>
<dbReference type="PANTHER" id="PTHR23389">
    <property type="entry name" value="CHROMOSOME TRANSMISSION FIDELITY FACTOR 18"/>
    <property type="match status" value="1"/>
</dbReference>
<dbReference type="Proteomes" id="UP000799766">
    <property type="component" value="Unassembled WGS sequence"/>
</dbReference>
<dbReference type="SUPFAM" id="SSF52113">
    <property type="entry name" value="BRCT domain"/>
    <property type="match status" value="1"/>
</dbReference>
<keyword evidence="5 10" id="KW-0235">DNA replication</keyword>
<keyword evidence="7 10" id="KW-0067">ATP-binding</keyword>
<dbReference type="InterPro" id="IPR047854">
    <property type="entry name" value="RFC_lid"/>
</dbReference>
<dbReference type="Gene3D" id="3.40.50.10190">
    <property type="entry name" value="BRCT domain"/>
    <property type="match status" value="1"/>
</dbReference>
<dbReference type="CDD" id="cd00009">
    <property type="entry name" value="AAA"/>
    <property type="match status" value="1"/>
</dbReference>
<dbReference type="InterPro" id="IPR012178">
    <property type="entry name" value="RFC1"/>
</dbReference>
<dbReference type="Pfam" id="PF00533">
    <property type="entry name" value="BRCT"/>
    <property type="match status" value="1"/>
</dbReference>
<evidence type="ECO:0000256" key="9">
    <source>
        <dbReference type="ARBA" id="ARBA00023242"/>
    </source>
</evidence>
<dbReference type="InterPro" id="IPR003959">
    <property type="entry name" value="ATPase_AAA_core"/>
</dbReference>
<evidence type="ECO:0000259" key="12">
    <source>
        <dbReference type="PROSITE" id="PS50172"/>
    </source>
</evidence>
<feature type="region of interest" description="Disordered" evidence="11">
    <location>
        <begin position="402"/>
        <end position="473"/>
    </location>
</feature>
<dbReference type="GO" id="GO:0005663">
    <property type="term" value="C:DNA replication factor C complex"/>
    <property type="evidence" value="ECO:0007669"/>
    <property type="project" value="InterPro"/>
</dbReference>
<organism evidence="13 14">
    <name type="scientific">Lineolata rhizophorae</name>
    <dbReference type="NCBI Taxonomy" id="578093"/>
    <lineage>
        <taxon>Eukaryota</taxon>
        <taxon>Fungi</taxon>
        <taxon>Dikarya</taxon>
        <taxon>Ascomycota</taxon>
        <taxon>Pezizomycotina</taxon>
        <taxon>Dothideomycetes</taxon>
        <taxon>Dothideomycetes incertae sedis</taxon>
        <taxon>Lineolatales</taxon>
        <taxon>Lineolataceae</taxon>
        <taxon>Lineolata</taxon>
    </lineage>
</organism>
<dbReference type="GO" id="GO:0016887">
    <property type="term" value="F:ATP hydrolysis activity"/>
    <property type="evidence" value="ECO:0007669"/>
    <property type="project" value="InterPro"/>
</dbReference>
<dbReference type="FunFam" id="1.10.8.60:FF:000021">
    <property type="entry name" value="Replication factor C subunit 1"/>
    <property type="match status" value="1"/>
</dbReference>
<feature type="compositionally biased region" description="Acidic residues" evidence="11">
    <location>
        <begin position="175"/>
        <end position="186"/>
    </location>
</feature>
<evidence type="ECO:0000256" key="10">
    <source>
        <dbReference type="PIRNR" id="PIRNR036578"/>
    </source>
</evidence>
<dbReference type="InterPro" id="IPR001357">
    <property type="entry name" value="BRCT_dom"/>
</dbReference>
<feature type="compositionally biased region" description="Basic and acidic residues" evidence="11">
    <location>
        <begin position="213"/>
        <end position="223"/>
    </location>
</feature>
<dbReference type="InterPro" id="IPR027417">
    <property type="entry name" value="P-loop_NTPase"/>
</dbReference>
<evidence type="ECO:0000256" key="3">
    <source>
        <dbReference type="ARBA" id="ARBA00020401"/>
    </source>
</evidence>
<dbReference type="GO" id="GO:0003677">
    <property type="term" value="F:DNA binding"/>
    <property type="evidence" value="ECO:0007669"/>
    <property type="project" value="UniProtKB-KW"/>
</dbReference>
<feature type="compositionally biased region" description="Basic and acidic residues" evidence="11">
    <location>
        <begin position="150"/>
        <end position="174"/>
    </location>
</feature>
<name>A0A6A6P9A2_9PEZI</name>
<evidence type="ECO:0000256" key="4">
    <source>
        <dbReference type="ARBA" id="ARBA00022553"/>
    </source>
</evidence>
<dbReference type="FunFam" id="3.40.50.10190:FF:000001">
    <property type="entry name" value="Replication factor C subunit 1"/>
    <property type="match status" value="1"/>
</dbReference>
<protein>
    <recommendedName>
        <fullName evidence="3 10">Replication factor C subunit 1</fullName>
    </recommendedName>
</protein>
<dbReference type="Pfam" id="PF00004">
    <property type="entry name" value="AAA"/>
    <property type="match status" value="1"/>
</dbReference>
<dbReference type="Gene3D" id="1.10.8.60">
    <property type="match status" value="1"/>
</dbReference>
<dbReference type="Pfam" id="PF08519">
    <property type="entry name" value="RFC1"/>
    <property type="match status" value="1"/>
</dbReference>
<feature type="region of interest" description="Disordered" evidence="11">
    <location>
        <begin position="1"/>
        <end position="298"/>
    </location>
</feature>
<keyword evidence="4" id="KW-0597">Phosphoprotein</keyword>
<dbReference type="AlphaFoldDB" id="A0A6A6P9A2"/>
<evidence type="ECO:0000256" key="6">
    <source>
        <dbReference type="ARBA" id="ARBA00022741"/>
    </source>
</evidence>
<feature type="compositionally biased region" description="Basic residues" evidence="11">
    <location>
        <begin position="55"/>
        <end position="65"/>
    </location>
</feature>
<dbReference type="FunFam" id="1.20.272.10:FF:000005">
    <property type="entry name" value="Replication factor C subunit 1"/>
    <property type="match status" value="1"/>
</dbReference>
<dbReference type="GO" id="GO:0005524">
    <property type="term" value="F:ATP binding"/>
    <property type="evidence" value="ECO:0007669"/>
    <property type="project" value="UniProtKB-UniRule"/>
</dbReference>
<keyword evidence="14" id="KW-1185">Reference proteome</keyword>
<accession>A0A6A6P9A2</accession>
<dbReference type="SMART" id="SM00292">
    <property type="entry name" value="BRCT"/>
    <property type="match status" value="1"/>
</dbReference>
<dbReference type="GO" id="GO:0006271">
    <property type="term" value="P:DNA strand elongation involved in DNA replication"/>
    <property type="evidence" value="ECO:0007669"/>
    <property type="project" value="UniProtKB-ARBA"/>
</dbReference>
<keyword evidence="8" id="KW-0238">DNA-binding</keyword>
<dbReference type="CDD" id="cd18140">
    <property type="entry name" value="HLD_clamp_RFC"/>
    <property type="match status" value="1"/>
</dbReference>
<dbReference type="Gene3D" id="3.40.50.300">
    <property type="entry name" value="P-loop containing nucleotide triphosphate hydrolases"/>
    <property type="match status" value="1"/>
</dbReference>
<evidence type="ECO:0000256" key="8">
    <source>
        <dbReference type="ARBA" id="ARBA00023125"/>
    </source>
</evidence>
<proteinExistence type="inferred from homology"/>
<dbReference type="PIRSF" id="PIRSF036578">
    <property type="entry name" value="RFC1"/>
    <property type="match status" value="1"/>
</dbReference>
<dbReference type="InterPro" id="IPR036420">
    <property type="entry name" value="BRCT_dom_sf"/>
</dbReference>